<feature type="binding site" evidence="1">
    <location>
        <position position="56"/>
    </location>
    <ligand>
        <name>Ni(2+)</name>
        <dbReference type="ChEBI" id="CHEBI:49786"/>
    </ligand>
</feature>
<comment type="cofactor">
    <cofactor evidence="1">
        <name>Ni(2+)</name>
        <dbReference type="ChEBI" id="CHEBI:49786"/>
    </cofactor>
</comment>
<dbReference type="SUPFAM" id="SSF56762">
    <property type="entry name" value="HydB/Nqo4-like"/>
    <property type="match status" value="1"/>
</dbReference>
<dbReference type="Gene3D" id="1.10.645.10">
    <property type="entry name" value="Cytochrome-c3 Hydrogenase, chain B"/>
    <property type="match status" value="2"/>
</dbReference>
<comment type="caution">
    <text evidence="2">The sequence shown here is derived from an EMBL/GenBank/DDBJ whole genome shotgun (WGS) entry which is preliminary data.</text>
</comment>
<feature type="binding site" evidence="1">
    <location>
        <position position="56"/>
    </location>
    <ligand>
        <name>Fe cation</name>
        <dbReference type="ChEBI" id="CHEBI:24875"/>
    </ligand>
</feature>
<dbReference type="GO" id="GO:0016151">
    <property type="term" value="F:nickel cation binding"/>
    <property type="evidence" value="ECO:0007669"/>
    <property type="project" value="InterPro"/>
</dbReference>
<gene>
    <name evidence="2" type="ORF">DDW13_07135</name>
</gene>
<dbReference type="InterPro" id="IPR029014">
    <property type="entry name" value="NiFe-Hase_large"/>
</dbReference>
<evidence type="ECO:0000256" key="1">
    <source>
        <dbReference type="PIRSR" id="PIRSR601501-1"/>
    </source>
</evidence>
<accession>A0A2T9X335</accession>
<dbReference type="InterPro" id="IPR050867">
    <property type="entry name" value="NiFe/NiFeSe_hydrgnase_LSU"/>
</dbReference>
<dbReference type="Pfam" id="PF00374">
    <property type="entry name" value="NiFeSe_Hases"/>
    <property type="match status" value="1"/>
</dbReference>
<keyword evidence="1" id="KW-0408">Iron</keyword>
<dbReference type="InterPro" id="IPR001501">
    <property type="entry name" value="Ni-dep_hyd_lsu"/>
</dbReference>
<proteinExistence type="predicted"/>
<protein>
    <submittedName>
        <fullName evidence="2">Hydrogenase</fullName>
    </submittedName>
</protein>
<feature type="binding site" evidence="1">
    <location>
        <position position="321"/>
    </location>
    <ligand>
        <name>Mg(2+)</name>
        <dbReference type="ChEBI" id="CHEBI:18420"/>
    </ligand>
</feature>
<keyword evidence="1" id="KW-0479">Metal-binding</keyword>
<sequence length="386" mass="43064">MNPLDLEAISLRINIENNVVVSAQSSGNKLRGYEKAFLNKKVKELRDIIPRVLATCSQSHVSAFTRAVGTINHNSEILSRIAVSLEIIESHIKHPYIYWFPYIGDKNYDFPSGERFKRIIPFSKKVKEIMEKMGGKWPYTNYLNKGFKVKLSKDDIEFLRKVVEDEVIGMKIEDFLSIDNIDELGGDLTLLKKVPYWTAGLGKYLVVGFPYSATIDLSKLKDTGLDVTYNGDHVEVGPLAQALTFDSMVKKLHEKYGPSPLLREISRIKVACKLLSELTDFDGETDGYEILGSGIGMVESIRGSLLHKVSINEDKVIDYAIIQPTSFNASPGGALEYAVKGIPVKDPKNPWEISLAVSSLDSCFVTEVIIYEGGKLISKKRIGGFC</sequence>
<dbReference type="Proteomes" id="UP000245638">
    <property type="component" value="Unassembled WGS sequence"/>
</dbReference>
<dbReference type="AlphaFoldDB" id="A0A2T9X335"/>
<feature type="binding site" evidence="1">
    <location>
        <position position="34"/>
    </location>
    <ligand>
        <name>Mg(2+)</name>
        <dbReference type="ChEBI" id="CHEBI:18420"/>
    </ligand>
</feature>
<keyword evidence="1" id="KW-0460">Magnesium</keyword>
<feature type="binding site" evidence="1">
    <location>
        <position position="363"/>
    </location>
    <ligand>
        <name>Ni(2+)</name>
        <dbReference type="ChEBI" id="CHEBI:49786"/>
    </ligand>
</feature>
<evidence type="ECO:0000313" key="3">
    <source>
        <dbReference type="Proteomes" id="UP000245638"/>
    </source>
</evidence>
<reference evidence="2 3" key="1">
    <citation type="journal article" date="2015" name="Appl. Environ. Microbiol.">
        <title>Nanoarchaeota, Their Sulfolobales Host, and Nanoarchaeota Virus Distribution across Yellowstone National Park Hot Springs.</title>
        <authorList>
            <person name="Munson-McGee J.H."/>
            <person name="Field E.K."/>
            <person name="Bateson M."/>
            <person name="Rooney C."/>
            <person name="Stepanauskas R."/>
            <person name="Young M.J."/>
        </authorList>
    </citation>
    <scope>NUCLEOTIDE SEQUENCE [LARGE SCALE GENOMIC DNA]</scope>
    <source>
        <strain evidence="2">SCGC AC-742_N10</strain>
    </source>
</reference>
<dbReference type="PANTHER" id="PTHR42958">
    <property type="entry name" value="HYDROGENASE-2 LARGE CHAIN"/>
    <property type="match status" value="1"/>
</dbReference>
<evidence type="ECO:0000313" key="2">
    <source>
        <dbReference type="EMBL" id="PVU74503.1"/>
    </source>
</evidence>
<keyword evidence="1" id="KW-0533">Nickel</keyword>
<dbReference type="EMBL" id="QEFD01000207">
    <property type="protein sequence ID" value="PVU74503.1"/>
    <property type="molecule type" value="Genomic_DNA"/>
</dbReference>
<comment type="cofactor">
    <cofactor evidence="1">
        <name>Fe cation</name>
        <dbReference type="ChEBI" id="CHEBI:24875"/>
    </cofactor>
</comment>
<dbReference type="PANTHER" id="PTHR42958:SF4">
    <property type="entry name" value="HYDROGENASE EXPRESSION_FORMATION PROTEIN HUPK"/>
    <property type="match status" value="1"/>
</dbReference>
<organism evidence="2 3">
    <name type="scientific">Acidianus hospitalis</name>
    <dbReference type="NCBI Taxonomy" id="563177"/>
    <lineage>
        <taxon>Archaea</taxon>
        <taxon>Thermoproteota</taxon>
        <taxon>Thermoprotei</taxon>
        <taxon>Sulfolobales</taxon>
        <taxon>Sulfolobaceae</taxon>
        <taxon>Acidianus</taxon>
    </lineage>
</organism>
<name>A0A2T9X335_9CREN</name>